<evidence type="ECO:0000256" key="4">
    <source>
        <dbReference type="ARBA" id="ARBA00022692"/>
    </source>
</evidence>
<keyword evidence="3 9" id="KW-0808">Transferase</keyword>
<evidence type="ECO:0000256" key="2">
    <source>
        <dbReference type="ARBA" id="ARBA00022475"/>
    </source>
</evidence>
<dbReference type="PATRIC" id="fig|123899.6.peg.1304"/>
<accession>A0A157RHF3</accession>
<name>A0A157RHF3_9BORD</name>
<dbReference type="Pfam" id="PF00953">
    <property type="entry name" value="Glycos_transf_4"/>
    <property type="match status" value="1"/>
</dbReference>
<keyword evidence="4 8" id="KW-0812">Transmembrane</keyword>
<dbReference type="GO" id="GO:0044038">
    <property type="term" value="P:cell wall macromolecule biosynthetic process"/>
    <property type="evidence" value="ECO:0007669"/>
    <property type="project" value="TreeGrafter"/>
</dbReference>
<dbReference type="GeneID" id="56591380"/>
<keyword evidence="7" id="KW-0479">Metal-binding</keyword>
<dbReference type="Proteomes" id="UP000076825">
    <property type="component" value="Chromosome 1"/>
</dbReference>
<feature type="transmembrane region" description="Helical" evidence="8">
    <location>
        <begin position="48"/>
        <end position="68"/>
    </location>
</feature>
<keyword evidence="6 8" id="KW-0472">Membrane</keyword>
<dbReference type="PANTHER" id="PTHR22926">
    <property type="entry name" value="PHOSPHO-N-ACETYLMURAMOYL-PENTAPEPTIDE-TRANSFERASE"/>
    <property type="match status" value="1"/>
</dbReference>
<evidence type="ECO:0000313" key="10">
    <source>
        <dbReference type="Proteomes" id="UP000076825"/>
    </source>
</evidence>
<reference evidence="9 10" key="1">
    <citation type="submission" date="2016-04" db="EMBL/GenBank/DDBJ databases">
        <authorList>
            <consortium name="Pathogen Informatics"/>
        </authorList>
    </citation>
    <scope>NUCLEOTIDE SEQUENCE [LARGE SCALE GENOMIC DNA]</scope>
    <source>
        <strain evidence="9 10">H044680328</strain>
    </source>
</reference>
<organism evidence="9 10">
    <name type="scientific">Bordetella trematum</name>
    <dbReference type="NCBI Taxonomy" id="123899"/>
    <lineage>
        <taxon>Bacteria</taxon>
        <taxon>Pseudomonadati</taxon>
        <taxon>Pseudomonadota</taxon>
        <taxon>Betaproteobacteria</taxon>
        <taxon>Burkholderiales</taxon>
        <taxon>Alcaligenaceae</taxon>
        <taxon>Bordetella</taxon>
    </lineage>
</organism>
<dbReference type="GO" id="GO:0046872">
    <property type="term" value="F:metal ion binding"/>
    <property type="evidence" value="ECO:0007669"/>
    <property type="project" value="UniProtKB-KW"/>
</dbReference>
<dbReference type="GO" id="GO:0005886">
    <property type="term" value="C:plasma membrane"/>
    <property type="evidence" value="ECO:0007669"/>
    <property type="project" value="UniProtKB-SubCell"/>
</dbReference>
<feature type="transmembrane region" description="Helical" evidence="8">
    <location>
        <begin position="233"/>
        <end position="255"/>
    </location>
</feature>
<dbReference type="KEGG" id="btrm:SAMEA390648701328"/>
<dbReference type="AlphaFoldDB" id="A0A157RHF3"/>
<evidence type="ECO:0000256" key="5">
    <source>
        <dbReference type="ARBA" id="ARBA00022989"/>
    </source>
</evidence>
<dbReference type="eggNOG" id="COG0472">
    <property type="taxonomic scope" value="Bacteria"/>
</dbReference>
<keyword evidence="7" id="KW-0460">Magnesium</keyword>
<keyword evidence="10" id="KW-1185">Reference proteome</keyword>
<dbReference type="STRING" id="123899.SAMEA3906487_01328"/>
<sequence>MLALTLFYALTFLFAIAATRASLAWALHKAIIDQPNHRSSHTRATPRGGGLGIVAACVLALAAATLTGWLEPRVAGALACGLPIALTGYIDDRVSLSARLRLLVQALCALGALTLLSPLPTLELSGWTLPAAVTFGLYFLATIWLTNLFNFMDGIDGIAAGQAIAAGLVWYVLLGPAIALPLIVLAVAAAGFLVYNRPPARIFMGDVGSAFCGFYIMVATLAMGQQAGLSWPLAWFLPVAPFILDATLTLITRILRGQRPGQAHRSHAYQILTRRAGRHGPVSVAYTAIAVVWFGAATWLAIRPDATLTLAVLAIALLPPAFALLWLGAGREDR</sequence>
<dbReference type="RefSeq" id="WP_063491705.1">
    <property type="nucleotide sequence ID" value="NZ_CP016340.1"/>
</dbReference>
<feature type="binding site" evidence="7">
    <location>
        <position position="150"/>
    </location>
    <ligand>
        <name>Mg(2+)</name>
        <dbReference type="ChEBI" id="CHEBI:18420"/>
    </ligand>
</feature>
<feature type="transmembrane region" description="Helical" evidence="8">
    <location>
        <begin position="6"/>
        <end position="27"/>
    </location>
</feature>
<dbReference type="InterPro" id="IPR000715">
    <property type="entry name" value="Glycosyl_transferase_4"/>
</dbReference>
<evidence type="ECO:0000256" key="3">
    <source>
        <dbReference type="ARBA" id="ARBA00022679"/>
    </source>
</evidence>
<feature type="transmembrane region" description="Helical" evidence="8">
    <location>
        <begin position="308"/>
        <end position="329"/>
    </location>
</feature>
<dbReference type="GO" id="GO:0071555">
    <property type="term" value="P:cell wall organization"/>
    <property type="evidence" value="ECO:0007669"/>
    <property type="project" value="TreeGrafter"/>
</dbReference>
<evidence type="ECO:0000256" key="1">
    <source>
        <dbReference type="ARBA" id="ARBA00004651"/>
    </source>
</evidence>
<proteinExistence type="predicted"/>
<dbReference type="OrthoDB" id="9783652at2"/>
<feature type="transmembrane region" description="Helical" evidence="8">
    <location>
        <begin position="207"/>
        <end position="227"/>
    </location>
</feature>
<evidence type="ECO:0000313" key="9">
    <source>
        <dbReference type="EMBL" id="SAI68563.1"/>
    </source>
</evidence>
<feature type="transmembrane region" description="Helical" evidence="8">
    <location>
        <begin position="284"/>
        <end position="302"/>
    </location>
</feature>
<feature type="transmembrane region" description="Helical" evidence="8">
    <location>
        <begin position="102"/>
        <end position="121"/>
    </location>
</feature>
<feature type="transmembrane region" description="Helical" evidence="8">
    <location>
        <begin position="127"/>
        <end position="147"/>
    </location>
</feature>
<evidence type="ECO:0000256" key="6">
    <source>
        <dbReference type="ARBA" id="ARBA00023136"/>
    </source>
</evidence>
<evidence type="ECO:0000256" key="7">
    <source>
        <dbReference type="PIRSR" id="PIRSR600715-1"/>
    </source>
</evidence>
<keyword evidence="2" id="KW-1003">Cell membrane</keyword>
<dbReference type="GO" id="GO:0009103">
    <property type="term" value="P:lipopolysaccharide biosynthetic process"/>
    <property type="evidence" value="ECO:0007669"/>
    <property type="project" value="TreeGrafter"/>
</dbReference>
<dbReference type="EC" id="2.7.8.33" evidence="9"/>
<evidence type="ECO:0000256" key="8">
    <source>
        <dbReference type="SAM" id="Phobius"/>
    </source>
</evidence>
<keyword evidence="5 8" id="KW-1133">Transmembrane helix</keyword>
<dbReference type="GO" id="GO:0036380">
    <property type="term" value="F:UDP-N-acetylglucosamine-undecaprenyl-phosphate N-acetylglucosaminephosphotransferase activity"/>
    <property type="evidence" value="ECO:0007669"/>
    <property type="project" value="UniProtKB-EC"/>
</dbReference>
<feature type="binding site" evidence="7">
    <location>
        <position position="206"/>
    </location>
    <ligand>
        <name>Mg(2+)</name>
        <dbReference type="ChEBI" id="CHEBI:18420"/>
    </ligand>
</feature>
<dbReference type="EC" id="2.-.-.-" evidence="9"/>
<protein>
    <submittedName>
        <fullName evidence="9">Glycosyltransferase-like membrane protein</fullName>
        <ecNumber evidence="9">2.-.-.-</ecNumber>
        <ecNumber evidence="9">2.7.8.33</ecNumber>
    </submittedName>
</protein>
<dbReference type="PANTHER" id="PTHR22926:SF3">
    <property type="entry name" value="UNDECAPRENYL-PHOSPHATE ALPHA-N-ACETYLGLUCOSAMINYL 1-PHOSPHATE TRANSFERASE"/>
    <property type="match status" value="1"/>
</dbReference>
<comment type="subcellular location">
    <subcellularLocation>
        <location evidence="1">Cell membrane</location>
        <topology evidence="1">Multi-pass membrane protein</topology>
    </subcellularLocation>
</comment>
<comment type="cofactor">
    <cofactor evidence="7">
        <name>Mg(2+)</name>
        <dbReference type="ChEBI" id="CHEBI:18420"/>
    </cofactor>
</comment>
<feature type="transmembrane region" description="Helical" evidence="8">
    <location>
        <begin position="178"/>
        <end position="195"/>
    </location>
</feature>
<dbReference type="CDD" id="cd06854">
    <property type="entry name" value="GT_WbpL_WbcO_like"/>
    <property type="match status" value="1"/>
</dbReference>
<gene>
    <name evidence="9" type="primary">wecA_1</name>
    <name evidence="9" type="ORF">SAMEA3906487_01328</name>
</gene>
<dbReference type="EMBL" id="LT546645">
    <property type="protein sequence ID" value="SAI68563.1"/>
    <property type="molecule type" value="Genomic_DNA"/>
</dbReference>